<dbReference type="OrthoDB" id="9980689at2759"/>
<feature type="coiled-coil region" evidence="1">
    <location>
        <begin position="209"/>
        <end position="291"/>
    </location>
</feature>
<sequence length="386" mass="45227">MSNELFVDGICEIDDTAIQSYFSRFGSRIINYESHRHRPTNSCCFALISFVSHHTVNAILRQRPHSIDLYPLFVKRLLPPSVCSFIERLLPVSSIFVYNKLNKQFDEQKLKNYFNNFGHILKFEHDYVHNRLLIEYDDYDSVDKIFLNKEHLPKYMDIHKNILPYAQNTIEYHGICHLKQQGNTAIDGKKKKRNHKKKNLVNGQYQDLLQKTIENLINCKAQLKNKENDYVILQMEYVAIKEKADELDQLLNEQNQTVKSCLSCKEHEVTISRLQQTLIKLNKQYDTIKSQYQRLLSTQYTPIGISKSKHEISAQHRQYSLSTRLNNNENFKNKVPDSCLSQSNLSTLGSCDIVMKQQNSSMPIIRSPIQQYQTTYKCNFIKSDKD</sequence>
<dbReference type="Proteomes" id="UP000663882">
    <property type="component" value="Unassembled WGS sequence"/>
</dbReference>
<gene>
    <name evidence="7" type="ORF">FNK824_LOCUS30015</name>
    <name evidence="6" type="ORF">JBS370_LOCUS9037</name>
    <name evidence="5" type="ORF">OTI717_LOCUS11581</name>
    <name evidence="3" type="ORF">RFH988_LOCUS4923</name>
    <name evidence="4" type="ORF">SEV965_LOCUS8777</name>
    <name evidence="2" type="ORF">ZHD862_LOCUS2897</name>
</gene>
<dbReference type="EMBL" id="CAJNOO010000134">
    <property type="protein sequence ID" value="CAF0820670.1"/>
    <property type="molecule type" value="Genomic_DNA"/>
</dbReference>
<dbReference type="InterPro" id="IPR035979">
    <property type="entry name" value="RBD_domain_sf"/>
</dbReference>
<dbReference type="AlphaFoldDB" id="A0A813TZ23"/>
<dbReference type="EMBL" id="CAJOBD010000594">
    <property type="protein sequence ID" value="CAF3693811.1"/>
    <property type="molecule type" value="Genomic_DNA"/>
</dbReference>
<reference evidence="3" key="1">
    <citation type="submission" date="2021-02" db="EMBL/GenBank/DDBJ databases">
        <authorList>
            <person name="Nowell W R."/>
        </authorList>
    </citation>
    <scope>NUCLEOTIDE SEQUENCE</scope>
</reference>
<dbReference type="EMBL" id="CAJNOT010000060">
    <property type="protein sequence ID" value="CAF0810771.1"/>
    <property type="molecule type" value="Genomic_DNA"/>
</dbReference>
<keyword evidence="1" id="KW-0175">Coiled coil</keyword>
<evidence type="ECO:0000313" key="2">
    <source>
        <dbReference type="EMBL" id="CAF0810771.1"/>
    </source>
</evidence>
<dbReference type="Proteomes" id="UP000663889">
    <property type="component" value="Unassembled WGS sequence"/>
</dbReference>
<evidence type="ECO:0000313" key="6">
    <source>
        <dbReference type="EMBL" id="CAF3693811.1"/>
    </source>
</evidence>
<evidence type="ECO:0000313" key="5">
    <source>
        <dbReference type="EMBL" id="CAF3686516.1"/>
    </source>
</evidence>
<evidence type="ECO:0000313" key="3">
    <source>
        <dbReference type="EMBL" id="CAF0820670.1"/>
    </source>
</evidence>
<accession>A0A813TZ23</accession>
<evidence type="ECO:0008006" key="9">
    <source>
        <dbReference type="Google" id="ProtNLM"/>
    </source>
</evidence>
<evidence type="ECO:0000313" key="7">
    <source>
        <dbReference type="EMBL" id="CAF4074806.1"/>
    </source>
</evidence>
<dbReference type="Proteomes" id="UP000663874">
    <property type="component" value="Unassembled WGS sequence"/>
</dbReference>
<protein>
    <recommendedName>
        <fullName evidence="9">RRM domain-containing protein</fullName>
    </recommendedName>
</protein>
<name>A0A813TZ23_9BILA</name>
<comment type="caution">
    <text evidence="3">The sequence shown here is derived from an EMBL/GenBank/DDBJ whole genome shotgun (WGS) entry which is preliminary data.</text>
</comment>
<evidence type="ECO:0000313" key="8">
    <source>
        <dbReference type="Proteomes" id="UP000663882"/>
    </source>
</evidence>
<evidence type="ECO:0000256" key="1">
    <source>
        <dbReference type="SAM" id="Coils"/>
    </source>
</evidence>
<dbReference type="Proteomes" id="UP000663864">
    <property type="component" value="Unassembled WGS sequence"/>
</dbReference>
<dbReference type="Proteomes" id="UP000663823">
    <property type="component" value="Unassembled WGS sequence"/>
</dbReference>
<proteinExistence type="predicted"/>
<dbReference type="EMBL" id="CAJOAX010001110">
    <property type="protein sequence ID" value="CAF3686516.1"/>
    <property type="molecule type" value="Genomic_DNA"/>
</dbReference>
<organism evidence="3 8">
    <name type="scientific">Rotaria sordida</name>
    <dbReference type="NCBI Taxonomy" id="392033"/>
    <lineage>
        <taxon>Eukaryota</taxon>
        <taxon>Metazoa</taxon>
        <taxon>Spiralia</taxon>
        <taxon>Gnathifera</taxon>
        <taxon>Rotifera</taxon>
        <taxon>Eurotatoria</taxon>
        <taxon>Bdelloidea</taxon>
        <taxon>Philodinida</taxon>
        <taxon>Philodinidae</taxon>
        <taxon>Rotaria</taxon>
    </lineage>
</organism>
<evidence type="ECO:0000313" key="4">
    <source>
        <dbReference type="EMBL" id="CAF0961214.1"/>
    </source>
</evidence>
<dbReference type="EMBL" id="CAJNOU010000330">
    <property type="protein sequence ID" value="CAF0961214.1"/>
    <property type="molecule type" value="Genomic_DNA"/>
</dbReference>
<dbReference type="Proteomes" id="UP000663836">
    <property type="component" value="Unassembled WGS sequence"/>
</dbReference>
<dbReference type="GO" id="GO:0003676">
    <property type="term" value="F:nucleic acid binding"/>
    <property type="evidence" value="ECO:0007669"/>
    <property type="project" value="InterPro"/>
</dbReference>
<dbReference type="EMBL" id="CAJOBE010009000">
    <property type="protein sequence ID" value="CAF4074806.1"/>
    <property type="molecule type" value="Genomic_DNA"/>
</dbReference>
<dbReference type="SUPFAM" id="SSF54928">
    <property type="entry name" value="RNA-binding domain, RBD"/>
    <property type="match status" value="1"/>
</dbReference>